<protein>
    <submittedName>
        <fullName evidence="1">Uncharacterized protein</fullName>
    </submittedName>
</protein>
<comment type="caution">
    <text evidence="1">The sequence shown here is derived from an EMBL/GenBank/DDBJ whole genome shotgun (WGS) entry which is preliminary data.</text>
</comment>
<evidence type="ECO:0000313" key="1">
    <source>
        <dbReference type="EMBL" id="KAJ7562542.1"/>
    </source>
</evidence>
<sequence length="165" mass="17971">MRQNGLGKQQLGQLHDIFSKFDRDDDGSLTELELGSLLRSLGLRPDGAQLEELVDRADLNRNGLVEFSEFVNVFAPDVAAELPYTTEEVLALFNAFDRDGNGYITAVELAHTMARLGRALSATELTGMIMEADTDGDGRISFTEFVDALSSAAAERAFLSPEALL</sequence>
<reference evidence="2" key="1">
    <citation type="journal article" date="2024" name="Proc. Natl. Acad. Sci. U.S.A.">
        <title>Extraordinary preservation of gene collinearity over three hundred million years revealed in homosporous lycophytes.</title>
        <authorList>
            <person name="Li C."/>
            <person name="Wickell D."/>
            <person name="Kuo L.Y."/>
            <person name="Chen X."/>
            <person name="Nie B."/>
            <person name="Liao X."/>
            <person name="Peng D."/>
            <person name="Ji J."/>
            <person name="Jenkins J."/>
            <person name="Williams M."/>
            <person name="Shu S."/>
            <person name="Plott C."/>
            <person name="Barry K."/>
            <person name="Rajasekar S."/>
            <person name="Grimwood J."/>
            <person name="Han X."/>
            <person name="Sun S."/>
            <person name="Hou Z."/>
            <person name="He W."/>
            <person name="Dai G."/>
            <person name="Sun C."/>
            <person name="Schmutz J."/>
            <person name="Leebens-Mack J.H."/>
            <person name="Li F.W."/>
            <person name="Wang L."/>
        </authorList>
    </citation>
    <scope>NUCLEOTIDE SEQUENCE [LARGE SCALE GENOMIC DNA]</scope>
    <source>
        <strain evidence="2">cv. PW_Plant_1</strain>
    </source>
</reference>
<proteinExistence type="predicted"/>
<evidence type="ECO:0000313" key="2">
    <source>
        <dbReference type="Proteomes" id="UP001162992"/>
    </source>
</evidence>
<name>A0ACC2E7U3_DIPCM</name>
<keyword evidence="2" id="KW-1185">Reference proteome</keyword>
<accession>A0ACC2E7U3</accession>
<organism evidence="1 2">
    <name type="scientific">Diphasiastrum complanatum</name>
    <name type="common">Issler's clubmoss</name>
    <name type="synonym">Lycopodium complanatum</name>
    <dbReference type="NCBI Taxonomy" id="34168"/>
    <lineage>
        <taxon>Eukaryota</taxon>
        <taxon>Viridiplantae</taxon>
        <taxon>Streptophyta</taxon>
        <taxon>Embryophyta</taxon>
        <taxon>Tracheophyta</taxon>
        <taxon>Lycopodiopsida</taxon>
        <taxon>Lycopodiales</taxon>
        <taxon>Lycopodiaceae</taxon>
        <taxon>Lycopodioideae</taxon>
        <taxon>Diphasiastrum</taxon>
    </lineage>
</organism>
<dbReference type="Proteomes" id="UP001162992">
    <property type="component" value="Chromosome 3"/>
</dbReference>
<gene>
    <name evidence="1" type="ORF">O6H91_03G073700</name>
</gene>
<dbReference type="EMBL" id="CM055094">
    <property type="protein sequence ID" value="KAJ7562542.1"/>
    <property type="molecule type" value="Genomic_DNA"/>
</dbReference>